<accession>A0A917ALV4</accession>
<evidence type="ECO:0000313" key="2">
    <source>
        <dbReference type="Proteomes" id="UP000605259"/>
    </source>
</evidence>
<keyword evidence="2" id="KW-1185">Reference proteome</keyword>
<organism evidence="1 2">
    <name type="scientific">Priestia taiwanensis</name>
    <dbReference type="NCBI Taxonomy" id="1347902"/>
    <lineage>
        <taxon>Bacteria</taxon>
        <taxon>Bacillati</taxon>
        <taxon>Bacillota</taxon>
        <taxon>Bacilli</taxon>
        <taxon>Bacillales</taxon>
        <taxon>Bacillaceae</taxon>
        <taxon>Priestia</taxon>
    </lineage>
</organism>
<evidence type="ECO:0000313" key="1">
    <source>
        <dbReference type="EMBL" id="GGE59622.1"/>
    </source>
</evidence>
<comment type="caution">
    <text evidence="1">The sequence shown here is derived from an EMBL/GenBank/DDBJ whole genome shotgun (WGS) entry which is preliminary data.</text>
</comment>
<dbReference type="Proteomes" id="UP000605259">
    <property type="component" value="Unassembled WGS sequence"/>
</dbReference>
<proteinExistence type="predicted"/>
<dbReference type="EMBL" id="BMFK01000001">
    <property type="protein sequence ID" value="GGE59622.1"/>
    <property type="molecule type" value="Genomic_DNA"/>
</dbReference>
<dbReference type="InterPro" id="IPR025014">
    <property type="entry name" value="DUF3958"/>
</dbReference>
<dbReference type="Pfam" id="PF13125">
    <property type="entry name" value="DUF3958"/>
    <property type="match status" value="1"/>
</dbReference>
<sequence length="120" mass="14836">MNLTIEQKINKLDYQLRDISDEQYRNQLAIQKQKQTEKEFDWIKMQKNRLFEYILGTWQHDRELGSRLIDMQENTKQLERKLTYELEEQCNMLQKEKQSLIDQENDIYNKRYTLLKEVES</sequence>
<name>A0A917ALV4_9BACI</name>
<gene>
    <name evidence="1" type="ORF">GCM10007140_07420</name>
</gene>
<dbReference type="RefSeq" id="WP_188387081.1">
    <property type="nucleotide sequence ID" value="NZ_BMFK01000001.1"/>
</dbReference>
<reference evidence="1" key="1">
    <citation type="journal article" date="2014" name="Int. J. Syst. Evol. Microbiol.">
        <title>Complete genome sequence of Corynebacterium casei LMG S-19264T (=DSM 44701T), isolated from a smear-ripened cheese.</title>
        <authorList>
            <consortium name="US DOE Joint Genome Institute (JGI-PGF)"/>
            <person name="Walter F."/>
            <person name="Albersmeier A."/>
            <person name="Kalinowski J."/>
            <person name="Ruckert C."/>
        </authorList>
    </citation>
    <scope>NUCLEOTIDE SEQUENCE</scope>
    <source>
        <strain evidence="1">CGMCC 1.12698</strain>
    </source>
</reference>
<protein>
    <recommendedName>
        <fullName evidence="3">DUF3958 domain-containing protein</fullName>
    </recommendedName>
</protein>
<dbReference type="AlphaFoldDB" id="A0A917ALV4"/>
<evidence type="ECO:0008006" key="3">
    <source>
        <dbReference type="Google" id="ProtNLM"/>
    </source>
</evidence>
<reference evidence="1" key="2">
    <citation type="submission" date="2020-09" db="EMBL/GenBank/DDBJ databases">
        <authorList>
            <person name="Sun Q."/>
            <person name="Zhou Y."/>
        </authorList>
    </citation>
    <scope>NUCLEOTIDE SEQUENCE</scope>
    <source>
        <strain evidence="1">CGMCC 1.12698</strain>
    </source>
</reference>